<evidence type="ECO:0000259" key="7">
    <source>
        <dbReference type="PROSITE" id="PS51119"/>
    </source>
</evidence>
<dbReference type="PANTHER" id="PTHR15138">
    <property type="entry name" value="TRANSCRIPTION INITIATION FACTOR TFIID SUBUNIT 4"/>
    <property type="match status" value="1"/>
</dbReference>
<dbReference type="GO" id="GO:0046982">
    <property type="term" value="F:protein heterodimerization activity"/>
    <property type="evidence" value="ECO:0007669"/>
    <property type="project" value="InterPro"/>
</dbReference>
<dbReference type="OrthoDB" id="21060at2759"/>
<reference evidence="8 9" key="1">
    <citation type="journal article" date="2016" name="Nat. Commun.">
        <title>Extremotolerant tardigrade genome and improved radiotolerance of human cultured cells by tardigrade-unique protein.</title>
        <authorList>
            <person name="Hashimoto T."/>
            <person name="Horikawa D.D."/>
            <person name="Saito Y."/>
            <person name="Kuwahara H."/>
            <person name="Kozuka-Hata H."/>
            <person name="Shin-I T."/>
            <person name="Minakuchi Y."/>
            <person name="Ohishi K."/>
            <person name="Motoyama A."/>
            <person name="Aizu T."/>
            <person name="Enomoto A."/>
            <person name="Kondo K."/>
            <person name="Tanaka S."/>
            <person name="Hara Y."/>
            <person name="Koshikawa S."/>
            <person name="Sagara H."/>
            <person name="Miura T."/>
            <person name="Yokobori S."/>
            <person name="Miyagawa K."/>
            <person name="Suzuki Y."/>
            <person name="Kubo T."/>
            <person name="Oyama M."/>
            <person name="Kohara Y."/>
            <person name="Fujiyama A."/>
            <person name="Arakawa K."/>
            <person name="Katayama T."/>
            <person name="Toyoda A."/>
            <person name="Kunieda T."/>
        </authorList>
    </citation>
    <scope>NUCLEOTIDE SEQUENCE [LARGE SCALE GENOMIC DNA]</scope>
    <source>
        <strain evidence="8 9">YOKOZUNA-1</strain>
    </source>
</reference>
<dbReference type="Proteomes" id="UP000186922">
    <property type="component" value="Unassembled WGS sequence"/>
</dbReference>
<feature type="compositionally biased region" description="Basic and acidic residues" evidence="6">
    <location>
        <begin position="581"/>
        <end position="594"/>
    </location>
</feature>
<feature type="region of interest" description="Disordered" evidence="6">
    <location>
        <begin position="581"/>
        <end position="678"/>
    </location>
</feature>
<comment type="caution">
    <text evidence="8">The sequence shown here is derived from an EMBL/GenBank/DDBJ whole genome shotgun (WGS) entry which is preliminary data.</text>
</comment>
<dbReference type="SMART" id="SM00549">
    <property type="entry name" value="TAFH"/>
    <property type="match status" value="1"/>
</dbReference>
<organism evidence="8 9">
    <name type="scientific">Ramazzottius varieornatus</name>
    <name type="common">Water bear</name>
    <name type="synonym">Tardigrade</name>
    <dbReference type="NCBI Taxonomy" id="947166"/>
    <lineage>
        <taxon>Eukaryota</taxon>
        <taxon>Metazoa</taxon>
        <taxon>Ecdysozoa</taxon>
        <taxon>Tardigrada</taxon>
        <taxon>Eutardigrada</taxon>
        <taxon>Parachela</taxon>
        <taxon>Hypsibioidea</taxon>
        <taxon>Ramazzottiidae</taxon>
        <taxon>Ramazzottius</taxon>
    </lineage>
</organism>
<comment type="subcellular location">
    <subcellularLocation>
        <location evidence="1">Nucleus</location>
    </subcellularLocation>
</comment>
<keyword evidence="9" id="KW-1185">Reference proteome</keyword>
<comment type="similarity">
    <text evidence="2">Belongs to the TAF4 family.</text>
</comment>
<dbReference type="InterPro" id="IPR003894">
    <property type="entry name" value="TAFH_NHR1"/>
</dbReference>
<dbReference type="GO" id="GO:0006367">
    <property type="term" value="P:transcription initiation at RNA polymerase II promoter"/>
    <property type="evidence" value="ECO:0007669"/>
    <property type="project" value="TreeGrafter"/>
</dbReference>
<dbReference type="InterPro" id="IPR009072">
    <property type="entry name" value="Histone-fold"/>
</dbReference>
<evidence type="ECO:0000256" key="3">
    <source>
        <dbReference type="ARBA" id="ARBA00023015"/>
    </source>
</evidence>
<feature type="compositionally biased region" description="Low complexity" evidence="6">
    <location>
        <begin position="633"/>
        <end position="642"/>
    </location>
</feature>
<dbReference type="InterPro" id="IPR007900">
    <property type="entry name" value="TAF4_C"/>
</dbReference>
<dbReference type="InterPro" id="IPR037249">
    <property type="entry name" value="TAFH/NHR1_dom_sf"/>
</dbReference>
<feature type="compositionally biased region" description="Low complexity" evidence="6">
    <location>
        <begin position="361"/>
        <end position="371"/>
    </location>
</feature>
<gene>
    <name evidence="8" type="primary">RvY_07848-1</name>
    <name evidence="8" type="synonym">RvY_07848.1</name>
    <name evidence="8" type="ORF">RvY_07848</name>
</gene>
<evidence type="ECO:0000313" key="8">
    <source>
        <dbReference type="EMBL" id="GAU96395.1"/>
    </source>
</evidence>
<feature type="region of interest" description="Disordered" evidence="6">
    <location>
        <begin position="48"/>
        <end position="72"/>
    </location>
</feature>
<feature type="region of interest" description="Disordered" evidence="6">
    <location>
        <begin position="100"/>
        <end position="214"/>
    </location>
</feature>
<sequence>MDNQRQLGPPRQSDSSVPGNPTFNGIPPQQLPNNFAVRHPNQQHMQINGPVSRPANMTVSGSQPAITIPNGPSALQPGTVYLIRSPTGELQLVRLASAPQGMGNPQNPSGNGVRPGLPNHQLASAVRFPPPSAGMQQSVQALQNSQAHNVQQMGNMGPISVPSALPGHHGAHGGPQMPPAAPVMQQRQPAPQHQQQPPPPQHQQTGGSRMDDPLNKAKQFFNALLVMSRNQTPTMYQTARDLLQQLVDAKINPDMFAQRLQEELKSTPQPILAPLLRICLAQLRRGLADGDFSIEGIDPPPPAALAITDVSAVLPPSPPPSLPAPVISSRPVNQERPKSRPNSASTKPKASKKSASKGKEVSVMAAASVASPGGGMPNQHPAFTQVPPLQTPHSKPEKAKTPKIPPAEKKISAKEKKDMERKRHREMLDNEIAKEEAMAKSGVVTVTKETKETKEHKPDDDELNDVAAMGGVNLNEESAKLATASEIVGTQLRSVDDHAFIPGDSIRKRVMANLKATGQDELPSDVMALISHAVEARIRNCCERLNVIAEHRSESVRGHSRYLQTHDVRGQLKFMEELDRVEKRKRDEEEKETLLKAAKSRNKPEDPEHMKLKMKAKEAQTKEQEDLRREEANQAAMAALGGARKRPRLDQGNDGATAGPSTSNAARSDLKASQPYRPRIKRATLRDVVFMAETDAKLSKSSLLYGLLHQIK</sequence>
<dbReference type="SUPFAM" id="SSF158553">
    <property type="entry name" value="TAFH domain-like"/>
    <property type="match status" value="1"/>
</dbReference>
<feature type="region of interest" description="Disordered" evidence="6">
    <location>
        <begin position="316"/>
        <end position="405"/>
    </location>
</feature>
<feature type="compositionally biased region" description="Basic and acidic residues" evidence="6">
    <location>
        <begin position="602"/>
        <end position="632"/>
    </location>
</feature>
<accession>A0A1D1V6K2</accession>
<dbReference type="SUPFAM" id="SSF47113">
    <property type="entry name" value="Histone-fold"/>
    <property type="match status" value="1"/>
</dbReference>
<keyword evidence="4" id="KW-0804">Transcription</keyword>
<dbReference type="InterPro" id="IPR045144">
    <property type="entry name" value="TAF4"/>
</dbReference>
<dbReference type="GO" id="GO:0003677">
    <property type="term" value="F:DNA binding"/>
    <property type="evidence" value="ECO:0007669"/>
    <property type="project" value="TreeGrafter"/>
</dbReference>
<dbReference type="Pfam" id="PF07531">
    <property type="entry name" value="TAFH"/>
    <property type="match status" value="1"/>
</dbReference>
<keyword evidence="5" id="KW-0539">Nucleus</keyword>
<dbReference type="EMBL" id="BDGG01000003">
    <property type="protein sequence ID" value="GAU96395.1"/>
    <property type="molecule type" value="Genomic_DNA"/>
</dbReference>
<feature type="domain" description="TAFH" evidence="7">
    <location>
        <begin position="211"/>
        <end position="306"/>
    </location>
</feature>
<evidence type="ECO:0000256" key="6">
    <source>
        <dbReference type="SAM" id="MobiDB-lite"/>
    </source>
</evidence>
<feature type="compositionally biased region" description="Polar residues" evidence="6">
    <location>
        <begin position="55"/>
        <end position="65"/>
    </location>
</feature>
<feature type="compositionally biased region" description="Low complexity" evidence="6">
    <location>
        <begin position="182"/>
        <end position="195"/>
    </location>
</feature>
<evidence type="ECO:0000313" key="9">
    <source>
        <dbReference type="Proteomes" id="UP000186922"/>
    </source>
</evidence>
<dbReference type="PROSITE" id="PS51119">
    <property type="entry name" value="TAFH"/>
    <property type="match status" value="1"/>
</dbReference>
<dbReference type="CDD" id="cd08045">
    <property type="entry name" value="HFD_TAF4"/>
    <property type="match status" value="1"/>
</dbReference>
<evidence type="ECO:0000256" key="5">
    <source>
        <dbReference type="ARBA" id="ARBA00023242"/>
    </source>
</evidence>
<evidence type="ECO:0000256" key="2">
    <source>
        <dbReference type="ARBA" id="ARBA00006178"/>
    </source>
</evidence>
<keyword evidence="3" id="KW-0805">Transcription regulation</keyword>
<feature type="compositionally biased region" description="Polar residues" evidence="6">
    <location>
        <begin position="134"/>
        <end position="154"/>
    </location>
</feature>
<dbReference type="GO" id="GO:0016251">
    <property type="term" value="F:RNA polymerase II general transcription initiation factor activity"/>
    <property type="evidence" value="ECO:0007669"/>
    <property type="project" value="TreeGrafter"/>
</dbReference>
<proteinExistence type="inferred from homology"/>
<evidence type="ECO:0000256" key="1">
    <source>
        <dbReference type="ARBA" id="ARBA00004123"/>
    </source>
</evidence>
<feature type="region of interest" description="Disordered" evidence="6">
    <location>
        <begin position="1"/>
        <end position="34"/>
    </location>
</feature>
<dbReference type="Pfam" id="PF05236">
    <property type="entry name" value="TAF4"/>
    <property type="match status" value="1"/>
</dbReference>
<dbReference type="STRING" id="947166.A0A1D1V6K2"/>
<feature type="compositionally biased region" description="Basic and acidic residues" evidence="6">
    <location>
        <begin position="394"/>
        <end position="405"/>
    </location>
</feature>
<dbReference type="PANTHER" id="PTHR15138:SF14">
    <property type="entry name" value="TRANSCRIPTION INITIATION FACTOR TFIID SUBUNIT 4"/>
    <property type="match status" value="1"/>
</dbReference>
<evidence type="ECO:0000256" key="4">
    <source>
        <dbReference type="ARBA" id="ARBA00023163"/>
    </source>
</evidence>
<dbReference type="AlphaFoldDB" id="A0A1D1V6K2"/>
<name>A0A1D1V6K2_RAMVA</name>
<feature type="compositionally biased region" description="Polar residues" evidence="6">
    <location>
        <begin position="1"/>
        <end position="23"/>
    </location>
</feature>
<dbReference type="Gene3D" id="1.20.120.1110">
    <property type="entry name" value="TAFH/NHR1 domain"/>
    <property type="match status" value="1"/>
</dbReference>
<dbReference type="Gene3D" id="1.10.20.10">
    <property type="entry name" value="Histone, subunit A"/>
    <property type="match status" value="1"/>
</dbReference>
<dbReference type="GO" id="GO:0005669">
    <property type="term" value="C:transcription factor TFIID complex"/>
    <property type="evidence" value="ECO:0007669"/>
    <property type="project" value="InterPro"/>
</dbReference>
<protein>
    <recommendedName>
        <fullName evidence="7">TAFH domain-containing protein</fullName>
    </recommendedName>
</protein>